<feature type="compositionally biased region" description="Polar residues" evidence="1">
    <location>
        <begin position="130"/>
        <end position="142"/>
    </location>
</feature>
<proteinExistence type="predicted"/>
<evidence type="ECO:0000256" key="1">
    <source>
        <dbReference type="SAM" id="MobiDB-lite"/>
    </source>
</evidence>
<dbReference type="Proteomes" id="UP000678228">
    <property type="component" value="Unassembled WGS sequence"/>
</dbReference>
<dbReference type="EMBL" id="JAGKSQ010000001">
    <property type="protein sequence ID" value="MBP3950043.1"/>
    <property type="molecule type" value="Genomic_DNA"/>
</dbReference>
<dbReference type="InterPro" id="IPR022258">
    <property type="entry name" value="Flagellar_operon_YvyF"/>
</dbReference>
<keyword evidence="3" id="KW-1185">Reference proteome</keyword>
<feature type="region of interest" description="Disordered" evidence="1">
    <location>
        <begin position="123"/>
        <end position="142"/>
    </location>
</feature>
<name>A0A940WTR1_9BACI</name>
<organism evidence="2 3">
    <name type="scientific">Halalkalibacter suaedae</name>
    <dbReference type="NCBI Taxonomy" id="2822140"/>
    <lineage>
        <taxon>Bacteria</taxon>
        <taxon>Bacillati</taxon>
        <taxon>Bacillota</taxon>
        <taxon>Bacilli</taxon>
        <taxon>Bacillales</taxon>
        <taxon>Bacillaceae</taxon>
        <taxon>Halalkalibacter</taxon>
    </lineage>
</organism>
<sequence length="142" mass="16162">MQEVANCPKCGGIFVKALRPLCNNCYREQELQYETVSKFMRKKQNRMATIQEVHAKTEVPIDVLHQFIREGRILATSFPNLGYPCESCGNTIKEGRLCGGCKGNITSGLEAIQKENDFNELKKKEENKSRAYSSLNDRLNKK</sequence>
<dbReference type="RefSeq" id="WP_210595654.1">
    <property type="nucleotide sequence ID" value="NZ_JAGKSQ010000001.1"/>
</dbReference>
<protein>
    <recommendedName>
        <fullName evidence="4">Flagellar protein</fullName>
    </recommendedName>
</protein>
<evidence type="ECO:0000313" key="2">
    <source>
        <dbReference type="EMBL" id="MBP3950043.1"/>
    </source>
</evidence>
<evidence type="ECO:0008006" key="4">
    <source>
        <dbReference type="Google" id="ProtNLM"/>
    </source>
</evidence>
<reference evidence="2" key="1">
    <citation type="submission" date="2021-03" db="EMBL/GenBank/DDBJ databases">
        <title>Bacillus suaedae sp. nov., isolated from Suaeda aralocaspica.</title>
        <authorList>
            <person name="Lei R.F.R."/>
        </authorList>
    </citation>
    <scope>NUCLEOTIDE SEQUENCE</scope>
    <source>
        <strain evidence="2">YZJH907-2</strain>
    </source>
</reference>
<accession>A0A940WTR1</accession>
<dbReference type="AlphaFoldDB" id="A0A940WTR1"/>
<evidence type="ECO:0000313" key="3">
    <source>
        <dbReference type="Proteomes" id="UP000678228"/>
    </source>
</evidence>
<comment type="caution">
    <text evidence="2">The sequence shown here is derived from an EMBL/GenBank/DDBJ whole genome shotgun (WGS) entry which is preliminary data.</text>
</comment>
<dbReference type="NCBIfam" id="TIGR03826">
    <property type="entry name" value="YvyF"/>
    <property type="match status" value="1"/>
</dbReference>
<gene>
    <name evidence="2" type="ORF">J7W16_02785</name>
</gene>